<comment type="caution">
    <text evidence="1">The sequence shown here is derived from an EMBL/GenBank/DDBJ whole genome shotgun (WGS) entry which is preliminary data.</text>
</comment>
<reference evidence="2" key="1">
    <citation type="journal article" date="2023" name="Front. Plant Sci.">
        <title>Chromosomal-level genome assembly of Melastoma candidum provides insights into trichome evolution.</title>
        <authorList>
            <person name="Zhong Y."/>
            <person name="Wu W."/>
            <person name="Sun C."/>
            <person name="Zou P."/>
            <person name="Liu Y."/>
            <person name="Dai S."/>
            <person name="Zhou R."/>
        </authorList>
    </citation>
    <scope>NUCLEOTIDE SEQUENCE [LARGE SCALE GENOMIC DNA]</scope>
</reference>
<evidence type="ECO:0000313" key="2">
    <source>
        <dbReference type="Proteomes" id="UP001057402"/>
    </source>
</evidence>
<dbReference type="EMBL" id="CM042883">
    <property type="protein sequence ID" value="KAI4371846.1"/>
    <property type="molecule type" value="Genomic_DNA"/>
</dbReference>
<keyword evidence="2" id="KW-1185">Reference proteome</keyword>
<proteinExistence type="predicted"/>
<evidence type="ECO:0000313" key="1">
    <source>
        <dbReference type="EMBL" id="KAI4371846.1"/>
    </source>
</evidence>
<sequence>MKSLLRPSKNITKFAYFLSPDPSPFTSLGTFLGNGPLRLPSSDFAFLRSFSGQRRELSCFLSSPSWRTTLFPVCLSGRGGGNVNGVTGSSFSSGICVPAPRESRLSLVSCRRCLVIYRYFLHNARFQFF</sequence>
<accession>A0ACB9R0Q6</accession>
<organism evidence="1 2">
    <name type="scientific">Melastoma candidum</name>
    <dbReference type="NCBI Taxonomy" id="119954"/>
    <lineage>
        <taxon>Eukaryota</taxon>
        <taxon>Viridiplantae</taxon>
        <taxon>Streptophyta</taxon>
        <taxon>Embryophyta</taxon>
        <taxon>Tracheophyta</taxon>
        <taxon>Spermatophyta</taxon>
        <taxon>Magnoliopsida</taxon>
        <taxon>eudicotyledons</taxon>
        <taxon>Gunneridae</taxon>
        <taxon>Pentapetalae</taxon>
        <taxon>rosids</taxon>
        <taxon>malvids</taxon>
        <taxon>Myrtales</taxon>
        <taxon>Melastomataceae</taxon>
        <taxon>Melastomatoideae</taxon>
        <taxon>Melastomateae</taxon>
        <taxon>Melastoma</taxon>
    </lineage>
</organism>
<dbReference type="Proteomes" id="UP001057402">
    <property type="component" value="Chromosome 4"/>
</dbReference>
<gene>
    <name evidence="1" type="ORF">MLD38_010146</name>
</gene>
<protein>
    <submittedName>
        <fullName evidence="1">Uncharacterized protein</fullName>
    </submittedName>
</protein>
<name>A0ACB9R0Q6_9MYRT</name>